<dbReference type="InterPro" id="IPR001611">
    <property type="entry name" value="Leu-rich_rpt"/>
</dbReference>
<keyword evidence="8" id="KW-1185">Reference proteome</keyword>
<dbReference type="PROSITE" id="PS51450">
    <property type="entry name" value="LRR"/>
    <property type="match status" value="2"/>
</dbReference>
<dbReference type="SMART" id="SM00369">
    <property type="entry name" value="LRR_TYP"/>
    <property type="match status" value="3"/>
</dbReference>
<evidence type="ECO:0000256" key="1">
    <source>
        <dbReference type="ARBA" id="ARBA00022614"/>
    </source>
</evidence>
<dbReference type="EMBL" id="FOGG01000035">
    <property type="protein sequence ID" value="SES13987.1"/>
    <property type="molecule type" value="Genomic_DNA"/>
</dbReference>
<name>A0A1H9UY53_9SPHI</name>
<keyword evidence="4 5" id="KW-0067">ATP-binding</keyword>
<organism evidence="7 8">
    <name type="scientific">Pedobacter rhizosphaerae</name>
    <dbReference type="NCBI Taxonomy" id="390241"/>
    <lineage>
        <taxon>Bacteria</taxon>
        <taxon>Pseudomonadati</taxon>
        <taxon>Bacteroidota</taxon>
        <taxon>Sphingobacteriia</taxon>
        <taxon>Sphingobacteriales</taxon>
        <taxon>Sphingobacteriaceae</taxon>
        <taxon>Pedobacter</taxon>
    </lineage>
</organism>
<keyword evidence="7" id="KW-0418">Kinase</keyword>
<dbReference type="Pfam" id="PF00560">
    <property type="entry name" value="LRR_1"/>
    <property type="match status" value="2"/>
</dbReference>
<evidence type="ECO:0000256" key="4">
    <source>
        <dbReference type="ARBA" id="ARBA00022840"/>
    </source>
</evidence>
<dbReference type="InterPro" id="IPR003591">
    <property type="entry name" value="Leu-rich_rpt_typical-subtyp"/>
</dbReference>
<dbReference type="InterPro" id="IPR050647">
    <property type="entry name" value="Plant_LRR-RLKs"/>
</dbReference>
<dbReference type="InterPro" id="IPR000719">
    <property type="entry name" value="Prot_kinase_dom"/>
</dbReference>
<keyword evidence="3 5" id="KW-0547">Nucleotide-binding</keyword>
<dbReference type="OrthoDB" id="8532199at2"/>
<dbReference type="Gene3D" id="3.30.200.20">
    <property type="entry name" value="Phosphorylase Kinase, domain 1"/>
    <property type="match status" value="1"/>
</dbReference>
<feature type="domain" description="Protein kinase" evidence="6">
    <location>
        <begin position="202"/>
        <end position="434"/>
    </location>
</feature>
<proteinExistence type="predicted"/>
<feature type="binding site" evidence="5">
    <location>
        <position position="233"/>
    </location>
    <ligand>
        <name>ATP</name>
        <dbReference type="ChEBI" id="CHEBI:30616"/>
    </ligand>
</feature>
<evidence type="ECO:0000256" key="3">
    <source>
        <dbReference type="ARBA" id="ARBA00022741"/>
    </source>
</evidence>
<dbReference type="InterPro" id="IPR001245">
    <property type="entry name" value="Ser-Thr/Tyr_kinase_cat_dom"/>
</dbReference>
<evidence type="ECO:0000259" key="6">
    <source>
        <dbReference type="PROSITE" id="PS50011"/>
    </source>
</evidence>
<dbReference type="Gene3D" id="1.10.510.10">
    <property type="entry name" value="Transferase(Phosphotransferase) domain 1"/>
    <property type="match status" value="1"/>
</dbReference>
<keyword evidence="1" id="KW-0433">Leucine-rich repeat</keyword>
<dbReference type="InterPro" id="IPR011009">
    <property type="entry name" value="Kinase-like_dom_sf"/>
</dbReference>
<dbReference type="Pfam" id="PF07714">
    <property type="entry name" value="PK_Tyr_Ser-Thr"/>
    <property type="match status" value="1"/>
</dbReference>
<dbReference type="PROSITE" id="PS50011">
    <property type="entry name" value="PROTEIN_KINASE_DOM"/>
    <property type="match status" value="1"/>
</dbReference>
<reference evidence="7 8" key="1">
    <citation type="submission" date="2016-10" db="EMBL/GenBank/DDBJ databases">
        <authorList>
            <person name="de Groot N.N."/>
        </authorList>
    </citation>
    <scope>NUCLEOTIDE SEQUENCE [LARGE SCALE GENOMIC DNA]</scope>
    <source>
        <strain evidence="7 8">DSM 18610</strain>
    </source>
</reference>
<evidence type="ECO:0000256" key="5">
    <source>
        <dbReference type="PROSITE-ProRule" id="PRU10141"/>
    </source>
</evidence>
<dbReference type="AlphaFoldDB" id="A0A1H9UY53"/>
<dbReference type="Gene3D" id="3.80.10.10">
    <property type="entry name" value="Ribonuclease Inhibitor"/>
    <property type="match status" value="2"/>
</dbReference>
<dbReference type="GO" id="GO:0004672">
    <property type="term" value="F:protein kinase activity"/>
    <property type="evidence" value="ECO:0007669"/>
    <property type="project" value="InterPro"/>
</dbReference>
<dbReference type="Proteomes" id="UP000199572">
    <property type="component" value="Unassembled WGS sequence"/>
</dbReference>
<dbReference type="GO" id="GO:0005524">
    <property type="term" value="F:ATP binding"/>
    <property type="evidence" value="ECO:0007669"/>
    <property type="project" value="UniProtKB-UniRule"/>
</dbReference>
<dbReference type="PROSITE" id="PS00107">
    <property type="entry name" value="PROTEIN_KINASE_ATP"/>
    <property type="match status" value="1"/>
</dbReference>
<dbReference type="SUPFAM" id="SSF56112">
    <property type="entry name" value="Protein kinase-like (PK-like)"/>
    <property type="match status" value="1"/>
</dbReference>
<dbReference type="InterPro" id="IPR032675">
    <property type="entry name" value="LRR_dom_sf"/>
</dbReference>
<dbReference type="PANTHER" id="PTHR48056:SF81">
    <property type="entry name" value="RECEPTOR PROTEIN-TYROSINE KINASE CEPR1"/>
    <property type="match status" value="1"/>
</dbReference>
<accession>A0A1H9UY53</accession>
<evidence type="ECO:0000256" key="2">
    <source>
        <dbReference type="ARBA" id="ARBA00022737"/>
    </source>
</evidence>
<dbReference type="PANTHER" id="PTHR48056">
    <property type="entry name" value="LRR RECEPTOR-LIKE SERINE/THREONINE-PROTEIN KINASE-RELATED"/>
    <property type="match status" value="1"/>
</dbReference>
<keyword evidence="2" id="KW-0677">Repeat</keyword>
<dbReference type="RefSeq" id="WP_090887864.1">
    <property type="nucleotide sequence ID" value="NZ_FOGG01000035.1"/>
</dbReference>
<evidence type="ECO:0000313" key="7">
    <source>
        <dbReference type="EMBL" id="SES13987.1"/>
    </source>
</evidence>
<gene>
    <name evidence="7" type="ORF">SAMN04488023_1352</name>
</gene>
<sequence length="434" mass="48330">MQTLKQLLNGELKGATSIKLSENLTEFPEAIFDLAETLEVLDLSSNQLSKLPVDFGRLKKLRIFFCSDNLFTVLPEVMAECPLLDIVGFKSNQITFIPPRALNPNLRWLILTNNQISVLPKEIGNCIRMQKLMLAGNRISELPQELGNCMNMGLLRISANQIKILPEWLLQLPKLAWLAFSGNQFNNSPNINSIPEIISEDIELSHQLGEGASGTIYRAKRLIENDQLDVAVKVFKGTVTSDGFPEDEMKAFIAAGNHPGLVKLQGEINLISENRKGLVMDLIPADYYNLGNPPSLISCTRDVFNPENSLSTEQMLKIASTIASVAAQLHQNGIKHGDLYAHNILVDEEGNTLFSDFGAASFYDQRNANQAFFIERIEVRAYGYLLDDLLSIAKTTGETITLNKLSTIRTRCLAMDLESRPSFKEIVDELSQVD</sequence>
<protein>
    <submittedName>
        <fullName evidence="7">Protein tyrosine kinase</fullName>
    </submittedName>
</protein>
<dbReference type="SUPFAM" id="SSF52058">
    <property type="entry name" value="L domain-like"/>
    <property type="match status" value="1"/>
</dbReference>
<keyword evidence="7" id="KW-0808">Transferase</keyword>
<evidence type="ECO:0000313" key="8">
    <source>
        <dbReference type="Proteomes" id="UP000199572"/>
    </source>
</evidence>
<dbReference type="InterPro" id="IPR017441">
    <property type="entry name" value="Protein_kinase_ATP_BS"/>
</dbReference>